<evidence type="ECO:0000313" key="2">
    <source>
        <dbReference type="EMBL" id="GAA2001724.1"/>
    </source>
</evidence>
<feature type="domain" description="Winged helix-turn helix" evidence="1">
    <location>
        <begin position="93"/>
        <end position="149"/>
    </location>
</feature>
<reference evidence="3" key="1">
    <citation type="journal article" date="2019" name="Int. J. Syst. Evol. Microbiol.">
        <title>The Global Catalogue of Microorganisms (GCM) 10K type strain sequencing project: providing services to taxonomists for standard genome sequencing and annotation.</title>
        <authorList>
            <consortium name="The Broad Institute Genomics Platform"/>
            <consortium name="The Broad Institute Genome Sequencing Center for Infectious Disease"/>
            <person name="Wu L."/>
            <person name="Ma J."/>
        </authorList>
    </citation>
    <scope>NUCLEOTIDE SEQUENCE [LARGE SCALE GENOMIC DNA]</scope>
    <source>
        <strain evidence="3">JCM 15313</strain>
    </source>
</reference>
<gene>
    <name evidence="2" type="ORF">GCM10009799_31160</name>
</gene>
<evidence type="ECO:0000259" key="1">
    <source>
        <dbReference type="Pfam" id="PF13592"/>
    </source>
</evidence>
<organism evidence="2 3">
    <name type="scientific">Nocardiopsis rhodophaea</name>
    <dbReference type="NCBI Taxonomy" id="280238"/>
    <lineage>
        <taxon>Bacteria</taxon>
        <taxon>Bacillati</taxon>
        <taxon>Actinomycetota</taxon>
        <taxon>Actinomycetes</taxon>
        <taxon>Streptosporangiales</taxon>
        <taxon>Nocardiopsidaceae</taxon>
        <taxon>Nocardiopsis</taxon>
    </lineage>
</organism>
<accession>A0ABP5EM01</accession>
<proteinExistence type="predicted"/>
<sequence>MEVPPAPKTPDELHDRRMKAAALFEAGHHSQAQIARLLGATKQAVNKWHQQWKTGGTQALAARPAGADTLLEADQERRLLRLLDQGPAAHGWDDQIWTLSRINRLISEHFNTAFADPSGVWRMLQRLGYSWQVPAARAVQRDEEEIATWCTTTWPQAKRPR</sequence>
<dbReference type="SUPFAM" id="SSF46689">
    <property type="entry name" value="Homeodomain-like"/>
    <property type="match status" value="1"/>
</dbReference>
<protein>
    <recommendedName>
        <fullName evidence="1">Winged helix-turn helix domain-containing protein</fullName>
    </recommendedName>
</protein>
<dbReference type="InterPro" id="IPR009057">
    <property type="entry name" value="Homeodomain-like_sf"/>
</dbReference>
<dbReference type="Proteomes" id="UP001501585">
    <property type="component" value="Unassembled WGS sequence"/>
</dbReference>
<comment type="caution">
    <text evidence="2">The sequence shown here is derived from an EMBL/GenBank/DDBJ whole genome shotgun (WGS) entry which is preliminary data.</text>
</comment>
<dbReference type="Pfam" id="PF13592">
    <property type="entry name" value="HTH_33"/>
    <property type="match status" value="1"/>
</dbReference>
<dbReference type="EMBL" id="BAAAPC010000012">
    <property type="protein sequence ID" value="GAA2001724.1"/>
    <property type="molecule type" value="Genomic_DNA"/>
</dbReference>
<dbReference type="RefSeq" id="WP_344163132.1">
    <property type="nucleotide sequence ID" value="NZ_BAAAPC010000012.1"/>
</dbReference>
<name>A0ABP5EM01_9ACTN</name>
<evidence type="ECO:0000313" key="3">
    <source>
        <dbReference type="Proteomes" id="UP001501585"/>
    </source>
</evidence>
<dbReference type="Pfam" id="PF13384">
    <property type="entry name" value="HTH_23"/>
    <property type="match status" value="1"/>
</dbReference>
<keyword evidence="3" id="KW-1185">Reference proteome</keyword>
<dbReference type="InterPro" id="IPR025959">
    <property type="entry name" value="Winged_HTH_dom"/>
</dbReference>